<keyword evidence="2" id="KW-0472">Membrane</keyword>
<dbReference type="RefSeq" id="XP_009218258.1">
    <property type="nucleotide sequence ID" value="XM_009219994.1"/>
</dbReference>
<reference evidence="5" key="1">
    <citation type="submission" date="2010-07" db="EMBL/GenBank/DDBJ databases">
        <title>The genome sequence of Gaeumannomyces graminis var. tritici strain R3-111a-1.</title>
        <authorList>
            <consortium name="The Broad Institute Genome Sequencing Platform"/>
            <person name="Ma L.-J."/>
            <person name="Dead R."/>
            <person name="Young S."/>
            <person name="Zeng Q."/>
            <person name="Koehrsen M."/>
            <person name="Alvarado L."/>
            <person name="Berlin A."/>
            <person name="Chapman S.B."/>
            <person name="Chen Z."/>
            <person name="Freedman E."/>
            <person name="Gellesch M."/>
            <person name="Goldberg J."/>
            <person name="Griggs A."/>
            <person name="Gujja S."/>
            <person name="Heilman E.R."/>
            <person name="Heiman D."/>
            <person name="Hepburn T."/>
            <person name="Howarth C."/>
            <person name="Jen D."/>
            <person name="Larson L."/>
            <person name="Mehta T."/>
            <person name="Neiman D."/>
            <person name="Pearson M."/>
            <person name="Roberts A."/>
            <person name="Saif S."/>
            <person name="Shea T."/>
            <person name="Shenoy N."/>
            <person name="Sisk P."/>
            <person name="Stolte C."/>
            <person name="Sykes S."/>
            <person name="Walk T."/>
            <person name="White J."/>
            <person name="Yandava C."/>
            <person name="Haas B."/>
            <person name="Nusbaum C."/>
            <person name="Birren B."/>
        </authorList>
    </citation>
    <scope>NUCLEOTIDE SEQUENCE [LARGE SCALE GENOMIC DNA]</scope>
    <source>
        <strain evidence="5">R3-111a-1</strain>
    </source>
</reference>
<feature type="transmembrane region" description="Helical" evidence="2">
    <location>
        <begin position="138"/>
        <end position="159"/>
    </location>
</feature>
<dbReference type="Proteomes" id="UP000006039">
    <property type="component" value="Unassembled WGS sequence"/>
</dbReference>
<feature type="compositionally biased region" description="Low complexity" evidence="1">
    <location>
        <begin position="38"/>
        <end position="84"/>
    </location>
</feature>
<evidence type="ECO:0000313" key="4">
    <source>
        <dbReference type="EnsemblFungi" id="EJT82249"/>
    </source>
</evidence>
<evidence type="ECO:0000313" key="3">
    <source>
        <dbReference type="EMBL" id="EJT82249.1"/>
    </source>
</evidence>
<dbReference type="eggNOG" id="ENOG502RN8N">
    <property type="taxonomic scope" value="Eukaryota"/>
</dbReference>
<sequence>MVALGKRGSRVGMEALRILKRQSQSNEPPRGRPAPVMTASPSPVPEAASEAPVPTTLSTVARVSSESSSSASASATTTTTSSAAPLGSPTILLTAPSATGAVFNSPYPPVQTLSSPPPVIYTSIPGRASPARDNVGNAIGIVFGALACAITIGFILVICTVRRRRARNSPAAKPKAAEPPPPYSDKPVKHLSTLMAPMAPLHTPMAELSAQSPAIPGPQEMAVPSPIKSSNTDRPASPWPFLNTTTTTTVTATTTTTTSPLSPSPLGRSVITGERSEPPLAPPPSFVLQPPPKTLFSRLHSRYNSSRYSKRSTGLTMLDEMQFSTYCKLSGGAKSPISDKANKVLGKTDDESLARPAPAFHGLQPPKSPFRFQPPKSPFRFQPPRSPFKMLGRFPTRDEWKSGRVASGYCS</sequence>
<reference evidence="3" key="2">
    <citation type="submission" date="2010-07" db="EMBL/GenBank/DDBJ databases">
        <authorList>
            <consortium name="The Broad Institute Genome Sequencing Platform"/>
            <consortium name="Broad Institute Genome Sequencing Center for Infectious Disease"/>
            <person name="Ma L.-J."/>
            <person name="Dead R."/>
            <person name="Young S."/>
            <person name="Zeng Q."/>
            <person name="Koehrsen M."/>
            <person name="Alvarado L."/>
            <person name="Berlin A."/>
            <person name="Chapman S.B."/>
            <person name="Chen Z."/>
            <person name="Freedman E."/>
            <person name="Gellesch M."/>
            <person name="Goldberg J."/>
            <person name="Griggs A."/>
            <person name="Gujja S."/>
            <person name="Heilman E.R."/>
            <person name="Heiman D."/>
            <person name="Hepburn T."/>
            <person name="Howarth C."/>
            <person name="Jen D."/>
            <person name="Larson L."/>
            <person name="Mehta T."/>
            <person name="Neiman D."/>
            <person name="Pearson M."/>
            <person name="Roberts A."/>
            <person name="Saif S."/>
            <person name="Shea T."/>
            <person name="Shenoy N."/>
            <person name="Sisk P."/>
            <person name="Stolte C."/>
            <person name="Sykes S."/>
            <person name="Walk T."/>
            <person name="White J."/>
            <person name="Yandava C."/>
            <person name="Haas B."/>
            <person name="Nusbaum C."/>
            <person name="Birren B."/>
        </authorList>
    </citation>
    <scope>NUCLEOTIDE SEQUENCE</scope>
    <source>
        <strain evidence="3">R3-111a-1</strain>
    </source>
</reference>
<accession>J3NLS3</accession>
<name>J3NLS3_GAET3</name>
<evidence type="ECO:0000313" key="5">
    <source>
        <dbReference type="Proteomes" id="UP000006039"/>
    </source>
</evidence>
<feature type="region of interest" description="Disordered" evidence="1">
    <location>
        <begin position="213"/>
        <end position="244"/>
    </location>
</feature>
<feature type="region of interest" description="Disordered" evidence="1">
    <location>
        <begin position="166"/>
        <end position="189"/>
    </location>
</feature>
<keyword evidence="2" id="KW-0812">Transmembrane</keyword>
<protein>
    <submittedName>
        <fullName evidence="3 4">Uncharacterized protein</fullName>
    </submittedName>
</protein>
<dbReference type="OrthoDB" id="10561348at2759"/>
<organism evidence="3">
    <name type="scientific">Gaeumannomyces tritici (strain R3-111a-1)</name>
    <name type="common">Wheat and barley take-all root rot fungus</name>
    <name type="synonym">Gaeumannomyces graminis var. tritici</name>
    <dbReference type="NCBI Taxonomy" id="644352"/>
    <lineage>
        <taxon>Eukaryota</taxon>
        <taxon>Fungi</taxon>
        <taxon>Dikarya</taxon>
        <taxon>Ascomycota</taxon>
        <taxon>Pezizomycotina</taxon>
        <taxon>Sordariomycetes</taxon>
        <taxon>Sordariomycetidae</taxon>
        <taxon>Magnaporthales</taxon>
        <taxon>Magnaporthaceae</taxon>
        <taxon>Gaeumannomyces</taxon>
    </lineage>
</organism>
<dbReference type="AlphaFoldDB" id="J3NLS3"/>
<feature type="region of interest" description="Disordered" evidence="1">
    <location>
        <begin position="1"/>
        <end position="88"/>
    </location>
</feature>
<keyword evidence="2" id="KW-1133">Transmembrane helix</keyword>
<keyword evidence="5" id="KW-1185">Reference proteome</keyword>
<evidence type="ECO:0000256" key="2">
    <source>
        <dbReference type="SAM" id="Phobius"/>
    </source>
</evidence>
<gene>
    <name evidence="4" type="primary">20342681</name>
    <name evidence="3" type="ORF">GGTG_02223</name>
</gene>
<reference evidence="4" key="5">
    <citation type="submission" date="2018-04" db="UniProtKB">
        <authorList>
            <consortium name="EnsemblFungi"/>
        </authorList>
    </citation>
    <scope>IDENTIFICATION</scope>
    <source>
        <strain evidence="4">R3-111a-1</strain>
    </source>
</reference>
<dbReference type="EMBL" id="GL385395">
    <property type="protein sequence ID" value="EJT82249.1"/>
    <property type="molecule type" value="Genomic_DNA"/>
</dbReference>
<dbReference type="VEuPathDB" id="FungiDB:GGTG_02223"/>
<dbReference type="EnsemblFungi" id="EJT82249">
    <property type="protein sequence ID" value="EJT82249"/>
    <property type="gene ID" value="GGTG_02223"/>
</dbReference>
<reference evidence="4" key="4">
    <citation type="journal article" date="2015" name="G3 (Bethesda)">
        <title>Genome sequences of three phytopathogenic species of the Magnaporthaceae family of fungi.</title>
        <authorList>
            <person name="Okagaki L.H."/>
            <person name="Nunes C.C."/>
            <person name="Sailsbery J."/>
            <person name="Clay B."/>
            <person name="Brown D."/>
            <person name="John T."/>
            <person name="Oh Y."/>
            <person name="Young N."/>
            <person name="Fitzgerald M."/>
            <person name="Haas B.J."/>
            <person name="Zeng Q."/>
            <person name="Young S."/>
            <person name="Adiconis X."/>
            <person name="Fan L."/>
            <person name="Levin J.Z."/>
            <person name="Mitchell T.K."/>
            <person name="Okubara P.A."/>
            <person name="Farman M.L."/>
            <person name="Kohn L.M."/>
            <person name="Birren B."/>
            <person name="Ma L.-J."/>
            <person name="Dean R.A."/>
        </authorList>
    </citation>
    <scope>NUCLEOTIDE SEQUENCE</scope>
    <source>
        <strain evidence="4">R3-111a-1</strain>
    </source>
</reference>
<reference evidence="3" key="3">
    <citation type="submission" date="2010-09" db="EMBL/GenBank/DDBJ databases">
        <title>Annotation of Gaeumannomyces graminis var. tritici R3-111a-1.</title>
        <authorList>
            <consortium name="The Broad Institute Genome Sequencing Platform"/>
            <person name="Ma L.-J."/>
            <person name="Dead R."/>
            <person name="Young S.K."/>
            <person name="Zeng Q."/>
            <person name="Gargeya S."/>
            <person name="Fitzgerald M."/>
            <person name="Haas B."/>
            <person name="Abouelleil A."/>
            <person name="Alvarado L."/>
            <person name="Arachchi H.M."/>
            <person name="Berlin A."/>
            <person name="Brown A."/>
            <person name="Chapman S.B."/>
            <person name="Chen Z."/>
            <person name="Dunbar C."/>
            <person name="Freedman E."/>
            <person name="Gearin G."/>
            <person name="Gellesch M."/>
            <person name="Goldberg J."/>
            <person name="Griggs A."/>
            <person name="Gujja S."/>
            <person name="Heiman D."/>
            <person name="Howarth C."/>
            <person name="Larson L."/>
            <person name="Lui A."/>
            <person name="MacDonald P.J.P."/>
            <person name="Mehta T."/>
            <person name="Montmayeur A."/>
            <person name="Murphy C."/>
            <person name="Neiman D."/>
            <person name="Pearson M."/>
            <person name="Priest M."/>
            <person name="Roberts A."/>
            <person name="Saif S."/>
            <person name="Shea T."/>
            <person name="Shenoy N."/>
            <person name="Sisk P."/>
            <person name="Stolte C."/>
            <person name="Sykes S."/>
            <person name="Yandava C."/>
            <person name="Wortman J."/>
            <person name="Nusbaum C."/>
            <person name="Birren B."/>
        </authorList>
    </citation>
    <scope>NUCLEOTIDE SEQUENCE</scope>
    <source>
        <strain evidence="3">R3-111a-1</strain>
    </source>
</reference>
<dbReference type="HOGENOM" id="CLU_669099_0_0_1"/>
<feature type="compositionally biased region" description="Low complexity" evidence="1">
    <location>
        <begin position="369"/>
        <end position="389"/>
    </location>
</feature>
<dbReference type="GeneID" id="20342681"/>
<proteinExistence type="predicted"/>
<feature type="region of interest" description="Disordered" evidence="1">
    <location>
        <begin position="353"/>
        <end position="394"/>
    </location>
</feature>
<evidence type="ECO:0000256" key="1">
    <source>
        <dbReference type="SAM" id="MobiDB-lite"/>
    </source>
</evidence>